<proteinExistence type="predicted"/>
<dbReference type="Proteomes" id="UP000464178">
    <property type="component" value="Chromosome"/>
</dbReference>
<keyword evidence="1" id="KW-1133">Transmembrane helix</keyword>
<feature type="transmembrane region" description="Helical" evidence="1">
    <location>
        <begin position="60"/>
        <end position="85"/>
    </location>
</feature>
<feature type="transmembrane region" description="Helical" evidence="1">
    <location>
        <begin position="92"/>
        <end position="114"/>
    </location>
</feature>
<dbReference type="KEGG" id="gms:SOIL9_08610"/>
<evidence type="ECO:0000313" key="2">
    <source>
        <dbReference type="EMBL" id="VTR97157.1"/>
    </source>
</evidence>
<gene>
    <name evidence="2" type="ORF">SOIL9_08610</name>
</gene>
<dbReference type="AlphaFoldDB" id="A0A6P2D8I1"/>
<evidence type="ECO:0000256" key="1">
    <source>
        <dbReference type="SAM" id="Phobius"/>
    </source>
</evidence>
<protein>
    <submittedName>
        <fullName evidence="2">Uncharacterized protein</fullName>
    </submittedName>
</protein>
<accession>A0A6P2D8I1</accession>
<feature type="transmembrane region" description="Helical" evidence="1">
    <location>
        <begin position="21"/>
        <end position="40"/>
    </location>
</feature>
<evidence type="ECO:0000313" key="3">
    <source>
        <dbReference type="Proteomes" id="UP000464178"/>
    </source>
</evidence>
<dbReference type="EMBL" id="LR593886">
    <property type="protein sequence ID" value="VTR97157.1"/>
    <property type="molecule type" value="Genomic_DNA"/>
</dbReference>
<organism evidence="2 3">
    <name type="scientific">Gemmata massiliana</name>
    <dbReference type="NCBI Taxonomy" id="1210884"/>
    <lineage>
        <taxon>Bacteria</taxon>
        <taxon>Pseudomonadati</taxon>
        <taxon>Planctomycetota</taxon>
        <taxon>Planctomycetia</taxon>
        <taxon>Gemmatales</taxon>
        <taxon>Gemmataceae</taxon>
        <taxon>Gemmata</taxon>
    </lineage>
</organism>
<name>A0A6P2D8I1_9BACT</name>
<sequence>MAMALPAPAESKGSAFGVTSFVFAGLTVLAPVLIMVFFGARALESAERPSHSWEPLGLVLAGGVLSIIAAGASSLVGSVAGTIALLRGERRIWRAIFGLVVNLPVLLFMLYMYVTAQMNNGG</sequence>
<dbReference type="RefSeq" id="WP_162671082.1">
    <property type="nucleotide sequence ID" value="NZ_LR593886.1"/>
</dbReference>
<keyword evidence="3" id="KW-1185">Reference proteome</keyword>
<keyword evidence="1" id="KW-0812">Transmembrane</keyword>
<reference evidence="2 3" key="1">
    <citation type="submission" date="2019-05" db="EMBL/GenBank/DDBJ databases">
        <authorList>
            <consortium name="Science for Life Laboratories"/>
        </authorList>
    </citation>
    <scope>NUCLEOTIDE SEQUENCE [LARGE SCALE GENOMIC DNA]</scope>
    <source>
        <strain evidence="2">Soil9</strain>
    </source>
</reference>
<keyword evidence="1" id="KW-0472">Membrane</keyword>